<dbReference type="Gene3D" id="3.40.50.12170">
    <property type="entry name" value="Uncharacterised protein PF07075, DUF1343"/>
    <property type="match status" value="1"/>
</dbReference>
<evidence type="ECO:0000313" key="3">
    <source>
        <dbReference type="EMBL" id="QDT55472.1"/>
    </source>
</evidence>
<feature type="domain" description="Peptidoglycan beta-N-acetylmuramidase NamZ C-terminal" evidence="2">
    <location>
        <begin position="231"/>
        <end position="363"/>
    </location>
</feature>
<sequence>MSELRIGLERVQESCFDPMRGAQIGLVMNQASVDRSFRYSYDVLAAEGGAKIRAIFSPQHGLWGEEQANMIETPHGHTRLPIEVPVFSLYSETRRPAPKMLEGLDALVIDLQDVGTRIYTYIWTITHCLEECAARRLPVVLLDRPNPLGGGVVEGPVLDPAFQSFVGRAPIPMRHGLTLGELSSRLNRSMGIHADLTVIECTGLDKNSLWPDLKRDWIMTSPNMQRWETVVVYPGQVLLEGANLSEGRGTTLPFEFCGAPWIDPFRLADVLNEQQLPGVSFRPVKFRPTFDKWAGQSCGGVAFQVTDVHAFRSYSATLHLFAAVKSLYPRDFDWLPPPYEYERIKPPIDILSGSSALREWLASESAGLVPPMELIGDRSAQAWARESE</sequence>
<evidence type="ECO:0008006" key="5">
    <source>
        <dbReference type="Google" id="ProtNLM"/>
    </source>
</evidence>
<evidence type="ECO:0000259" key="1">
    <source>
        <dbReference type="Pfam" id="PF07075"/>
    </source>
</evidence>
<dbReference type="PIRSF" id="PIRSF016719">
    <property type="entry name" value="UCP016719"/>
    <property type="match status" value="1"/>
</dbReference>
<evidence type="ECO:0000259" key="2">
    <source>
        <dbReference type="Pfam" id="PF20732"/>
    </source>
</evidence>
<protein>
    <recommendedName>
        <fullName evidence="5">DUF1343 domain-containing protein</fullName>
    </recommendedName>
</protein>
<accession>A0A517SH85</accession>
<dbReference type="AlphaFoldDB" id="A0A517SH85"/>
<keyword evidence="4" id="KW-1185">Reference proteome</keyword>
<name>A0A517SH85_9PLAN</name>
<dbReference type="InterPro" id="IPR008302">
    <property type="entry name" value="NamZ"/>
</dbReference>
<dbReference type="GO" id="GO:0033922">
    <property type="term" value="F:peptidoglycan beta-N-acetylmuramidase activity"/>
    <property type="evidence" value="ECO:0007669"/>
    <property type="project" value="InterPro"/>
</dbReference>
<dbReference type="RefSeq" id="WP_145031297.1">
    <property type="nucleotide sequence ID" value="NZ_CP036271.1"/>
</dbReference>
<dbReference type="PANTHER" id="PTHR42915:SF1">
    <property type="entry name" value="PEPTIDOGLYCAN BETA-N-ACETYLMURAMIDASE NAMZ"/>
    <property type="match status" value="1"/>
</dbReference>
<gene>
    <name evidence="3" type="ORF">Pan44_35150</name>
</gene>
<dbReference type="Proteomes" id="UP000315700">
    <property type="component" value="Chromosome"/>
</dbReference>
<dbReference type="Gene3D" id="3.90.1150.140">
    <property type="match status" value="1"/>
</dbReference>
<feature type="domain" description="Peptidoglycan beta-N-acetylmuramidase NamZ N-terminal" evidence="1">
    <location>
        <begin position="24"/>
        <end position="227"/>
    </location>
</feature>
<dbReference type="Pfam" id="PF07075">
    <property type="entry name" value="NamZ_N"/>
    <property type="match status" value="1"/>
</dbReference>
<dbReference type="InterPro" id="IPR048503">
    <property type="entry name" value="NamZ_C"/>
</dbReference>
<evidence type="ECO:0000313" key="4">
    <source>
        <dbReference type="Proteomes" id="UP000315700"/>
    </source>
</evidence>
<dbReference type="InterPro" id="IPR048502">
    <property type="entry name" value="NamZ_N"/>
</dbReference>
<organism evidence="3 4">
    <name type="scientific">Caulifigura coniformis</name>
    <dbReference type="NCBI Taxonomy" id="2527983"/>
    <lineage>
        <taxon>Bacteria</taxon>
        <taxon>Pseudomonadati</taxon>
        <taxon>Planctomycetota</taxon>
        <taxon>Planctomycetia</taxon>
        <taxon>Planctomycetales</taxon>
        <taxon>Planctomycetaceae</taxon>
        <taxon>Caulifigura</taxon>
    </lineage>
</organism>
<dbReference type="OrthoDB" id="9801061at2"/>
<dbReference type="Pfam" id="PF20732">
    <property type="entry name" value="NamZ_C"/>
    <property type="match status" value="1"/>
</dbReference>
<dbReference type="KEGG" id="ccos:Pan44_35150"/>
<dbReference type="PANTHER" id="PTHR42915">
    <property type="entry name" value="HYPOTHETICAL 460 KDA PROTEIN IN FEUA-SIGW INTERGENIC REGION [PRECURSOR]"/>
    <property type="match status" value="1"/>
</dbReference>
<dbReference type="InParanoid" id="A0A517SH85"/>
<dbReference type="EMBL" id="CP036271">
    <property type="protein sequence ID" value="QDT55472.1"/>
    <property type="molecule type" value="Genomic_DNA"/>
</dbReference>
<reference evidence="3 4" key="1">
    <citation type="submission" date="2019-02" db="EMBL/GenBank/DDBJ databases">
        <title>Deep-cultivation of Planctomycetes and their phenomic and genomic characterization uncovers novel biology.</title>
        <authorList>
            <person name="Wiegand S."/>
            <person name="Jogler M."/>
            <person name="Boedeker C."/>
            <person name="Pinto D."/>
            <person name="Vollmers J."/>
            <person name="Rivas-Marin E."/>
            <person name="Kohn T."/>
            <person name="Peeters S.H."/>
            <person name="Heuer A."/>
            <person name="Rast P."/>
            <person name="Oberbeckmann S."/>
            <person name="Bunk B."/>
            <person name="Jeske O."/>
            <person name="Meyerdierks A."/>
            <person name="Storesund J.E."/>
            <person name="Kallscheuer N."/>
            <person name="Luecker S."/>
            <person name="Lage O.M."/>
            <person name="Pohl T."/>
            <person name="Merkel B.J."/>
            <person name="Hornburger P."/>
            <person name="Mueller R.-W."/>
            <person name="Bruemmer F."/>
            <person name="Labrenz M."/>
            <person name="Spormann A.M."/>
            <person name="Op den Camp H."/>
            <person name="Overmann J."/>
            <person name="Amann R."/>
            <person name="Jetten M.S.M."/>
            <person name="Mascher T."/>
            <person name="Medema M.H."/>
            <person name="Devos D.P."/>
            <person name="Kaster A.-K."/>
            <person name="Ovreas L."/>
            <person name="Rohde M."/>
            <person name="Galperin M.Y."/>
            <person name="Jogler C."/>
        </authorList>
    </citation>
    <scope>NUCLEOTIDE SEQUENCE [LARGE SCALE GENOMIC DNA]</scope>
    <source>
        <strain evidence="3 4">Pan44</strain>
    </source>
</reference>
<proteinExistence type="predicted"/>